<comment type="caution">
    <text evidence="1">The sequence shown here is derived from an EMBL/GenBank/DDBJ whole genome shotgun (WGS) entry which is preliminary data.</text>
</comment>
<evidence type="ECO:0000313" key="1">
    <source>
        <dbReference type="EMBL" id="MBB6166823.1"/>
    </source>
</evidence>
<keyword evidence="1" id="KW-0413">Isomerase</keyword>
<dbReference type="GO" id="GO:0016853">
    <property type="term" value="F:isomerase activity"/>
    <property type="evidence" value="ECO:0007669"/>
    <property type="project" value="UniProtKB-KW"/>
</dbReference>
<sequence length="155" mass="18010">MNIHTTDIQNSQSDIIILNNLVQDWVETGWRHTPEAPFDFRERLERFYDWSSEGTQFFDDFDQKRRVNRNVAQYAAIWDEVIPRMRRLTNILVGRPSTLVSSDLAVTSVQFITSFVTAEGEEGRAHTLSSLVWRRSANGWRIIREHGSGLPSQDE</sequence>
<name>A0A841KBH0_9HYPH</name>
<dbReference type="Proteomes" id="UP000588017">
    <property type="component" value="Unassembled WGS sequence"/>
</dbReference>
<dbReference type="EMBL" id="JACHEH010000001">
    <property type="protein sequence ID" value="MBB6166823.1"/>
    <property type="molecule type" value="Genomic_DNA"/>
</dbReference>
<evidence type="ECO:0000313" key="2">
    <source>
        <dbReference type="Proteomes" id="UP000588017"/>
    </source>
</evidence>
<dbReference type="RefSeq" id="WP_183331774.1">
    <property type="nucleotide sequence ID" value="NZ_BMHX01000001.1"/>
</dbReference>
<accession>A0A841KBH0</accession>
<dbReference type="AlphaFoldDB" id="A0A841KBH0"/>
<gene>
    <name evidence="1" type="ORF">HNQ73_000431</name>
</gene>
<dbReference type="SUPFAM" id="SSF54427">
    <property type="entry name" value="NTF2-like"/>
    <property type="match status" value="1"/>
</dbReference>
<keyword evidence="2" id="KW-1185">Reference proteome</keyword>
<organism evidence="1 2">
    <name type="scientific">Chelatococcus composti</name>
    <dbReference type="NCBI Taxonomy" id="1743235"/>
    <lineage>
        <taxon>Bacteria</taxon>
        <taxon>Pseudomonadati</taxon>
        <taxon>Pseudomonadota</taxon>
        <taxon>Alphaproteobacteria</taxon>
        <taxon>Hyphomicrobiales</taxon>
        <taxon>Chelatococcaceae</taxon>
        <taxon>Chelatococcus</taxon>
    </lineage>
</organism>
<dbReference type="Gene3D" id="3.10.450.50">
    <property type="match status" value="1"/>
</dbReference>
<dbReference type="InterPro" id="IPR032710">
    <property type="entry name" value="NTF2-like_dom_sf"/>
</dbReference>
<reference evidence="1 2" key="1">
    <citation type="submission" date="2020-08" db="EMBL/GenBank/DDBJ databases">
        <title>Genomic Encyclopedia of Type Strains, Phase IV (KMG-IV): sequencing the most valuable type-strain genomes for metagenomic binning, comparative biology and taxonomic classification.</title>
        <authorList>
            <person name="Goeker M."/>
        </authorList>
    </citation>
    <scope>NUCLEOTIDE SEQUENCE [LARGE SCALE GENOMIC DNA]</scope>
    <source>
        <strain evidence="1 2">DSM 101465</strain>
    </source>
</reference>
<protein>
    <submittedName>
        <fullName evidence="1">Ketosteroid isomerase-like protein</fullName>
    </submittedName>
</protein>
<proteinExistence type="predicted"/>